<keyword evidence="1" id="KW-0449">Lipoprotein</keyword>
<evidence type="ECO:0000313" key="1">
    <source>
        <dbReference type="EMBL" id="RCH54206.1"/>
    </source>
</evidence>
<proteinExistence type="predicted"/>
<evidence type="ECO:0000313" key="2">
    <source>
        <dbReference type="Proteomes" id="UP000253209"/>
    </source>
</evidence>
<comment type="caution">
    <text evidence="1">The sequence shown here is derived from an EMBL/GenBank/DDBJ whole genome shotgun (WGS) entry which is preliminary data.</text>
</comment>
<dbReference type="PROSITE" id="PS51257">
    <property type="entry name" value="PROKAR_LIPOPROTEIN"/>
    <property type="match status" value="1"/>
</dbReference>
<reference evidence="1 2" key="1">
    <citation type="submission" date="2018-05" db="EMBL/GenBank/DDBJ databases">
        <title>Mucilaginibacter hurinus sp. nov., isolated from briquette warehouse soil.</title>
        <authorList>
            <person name="Choi L."/>
        </authorList>
    </citation>
    <scope>NUCLEOTIDE SEQUENCE [LARGE SCALE GENOMIC DNA]</scope>
    <source>
        <strain evidence="1 2">ZR32</strain>
    </source>
</reference>
<dbReference type="EMBL" id="QGDC01000007">
    <property type="protein sequence ID" value="RCH54206.1"/>
    <property type="molecule type" value="Genomic_DNA"/>
</dbReference>
<sequence length="524" mass="58714">MKKQFLKHITLLSAGLLLSTGCTKNFIERNTNPNSYNQTNFDPNYMLTSAELGYTGSNDFAYETWRGNLIYCATFMQGLSSVVSYWAGDKYLLNTGYTAAYWEKAYPDQVKPIVDIVEWTKTKPEHKNLYQISRILRALIFERITDLYGDVPYSEAGLGYYQKIFFPKYDKQEAIYADLLKEVSEATEALDPAGDKPGGDAIYQGDITKWKKFGYSLQLRMAMRLTKVDPETAKSYAQKVAGKTLTIDDDAFLRHDGAGGRTTNNRNSQVLMGDGGQEHFYVKWSDTFINNLKGNNDPRLSKVACTQLYLADDSKAQNPNPNFTPADQKGMPNGRDFSTPGFIITADPSFTAFPDYSSPSPYLIKRDGITFILTYAETELLLADAAERFGLGDAATHYNNGVKAAITYLKQYDAAATISDGDAQAYVNAHPYNSATGLEQINTQYWIHTCTMLDFYEAWANYRRTGYPALVPLNFPNNATSGTIPRRFPYPAFEAVNNAENLNVARAAVTGGDFLTGRVWWDKQ</sequence>
<dbReference type="Proteomes" id="UP000253209">
    <property type="component" value="Unassembled WGS sequence"/>
</dbReference>
<dbReference type="InterPro" id="IPR041662">
    <property type="entry name" value="SusD-like_2"/>
</dbReference>
<gene>
    <name evidence="1" type="ORF">DJ568_12960</name>
</gene>
<dbReference type="Gene3D" id="1.25.40.390">
    <property type="match status" value="1"/>
</dbReference>
<dbReference type="RefSeq" id="WP_114005717.1">
    <property type="nucleotide sequence ID" value="NZ_QGDC01000007.1"/>
</dbReference>
<dbReference type="AlphaFoldDB" id="A0A367GMW1"/>
<dbReference type="OrthoDB" id="9766256at2"/>
<accession>A0A367GMW1</accession>
<dbReference type="Pfam" id="PF12771">
    <property type="entry name" value="SusD-like_2"/>
    <property type="match status" value="1"/>
</dbReference>
<organism evidence="1 2">
    <name type="scientific">Mucilaginibacter hurinus</name>
    <dbReference type="NCBI Taxonomy" id="2201324"/>
    <lineage>
        <taxon>Bacteria</taxon>
        <taxon>Pseudomonadati</taxon>
        <taxon>Bacteroidota</taxon>
        <taxon>Sphingobacteriia</taxon>
        <taxon>Sphingobacteriales</taxon>
        <taxon>Sphingobacteriaceae</taxon>
        <taxon>Mucilaginibacter</taxon>
    </lineage>
</organism>
<dbReference type="SUPFAM" id="SSF48452">
    <property type="entry name" value="TPR-like"/>
    <property type="match status" value="1"/>
</dbReference>
<dbReference type="InterPro" id="IPR011990">
    <property type="entry name" value="TPR-like_helical_dom_sf"/>
</dbReference>
<protein>
    <submittedName>
        <fullName evidence="1">SusD/RagB family nutrient-binding outer membrane lipoprotein</fullName>
    </submittedName>
</protein>
<keyword evidence="2" id="KW-1185">Reference proteome</keyword>
<name>A0A367GMW1_9SPHI</name>